<dbReference type="HAMAP" id="MF_01201">
    <property type="entry name" value="Ala_racemase"/>
    <property type="match status" value="1"/>
</dbReference>
<feature type="binding site" evidence="5 7">
    <location>
        <position position="301"/>
    </location>
    <ligand>
        <name>substrate</name>
    </ligand>
</feature>
<evidence type="ECO:0000256" key="7">
    <source>
        <dbReference type="PIRSR" id="PIRSR600821-52"/>
    </source>
</evidence>
<dbReference type="GO" id="GO:0005829">
    <property type="term" value="C:cytosol"/>
    <property type="evidence" value="ECO:0007669"/>
    <property type="project" value="TreeGrafter"/>
</dbReference>
<gene>
    <name evidence="9" type="primary">dadX</name>
    <name evidence="9" type="ORF">ERCIKOCA2762_081</name>
</gene>
<keyword evidence="3 5" id="KW-0663">Pyridoxal phosphate</keyword>
<evidence type="ECO:0000256" key="3">
    <source>
        <dbReference type="ARBA" id="ARBA00022898"/>
    </source>
</evidence>
<dbReference type="FunFam" id="3.20.20.10:FF:000002">
    <property type="entry name" value="Alanine racemase"/>
    <property type="match status" value="1"/>
</dbReference>
<dbReference type="Gene3D" id="3.20.20.10">
    <property type="entry name" value="Alanine racemase"/>
    <property type="match status" value="1"/>
</dbReference>
<dbReference type="EC" id="5.1.1.1" evidence="5"/>
<dbReference type="InterPro" id="IPR011079">
    <property type="entry name" value="Ala_racemase_C"/>
</dbReference>
<reference evidence="9 10" key="1">
    <citation type="submission" date="2019-02" db="EMBL/GenBank/DDBJ databases">
        <authorList>
            <person name="Manzano-Marin A."/>
            <person name="Manzano-Marin A."/>
        </authorList>
    </citation>
    <scope>NUCLEOTIDE SEQUENCE [LARGE SCALE GENOMIC DNA]</scope>
    <source>
        <strain evidence="9 10">ErCikochiana</strain>
    </source>
</reference>
<feature type="domain" description="Alanine racemase C-terminal" evidence="8">
    <location>
        <begin position="232"/>
        <end position="356"/>
    </location>
</feature>
<feature type="binding site" evidence="5 7">
    <location>
        <position position="130"/>
    </location>
    <ligand>
        <name>substrate</name>
    </ligand>
</feature>
<proteinExistence type="inferred from homology"/>
<organism evidence="9 10">
    <name type="scientific">Candidatus Erwinia haradaeae</name>
    <dbReference type="NCBI Taxonomy" id="1922217"/>
    <lineage>
        <taxon>Bacteria</taxon>
        <taxon>Pseudomonadati</taxon>
        <taxon>Pseudomonadota</taxon>
        <taxon>Gammaproteobacteria</taxon>
        <taxon>Enterobacterales</taxon>
        <taxon>Erwiniaceae</taxon>
        <taxon>Erwinia</taxon>
    </lineage>
</organism>
<dbReference type="InterPro" id="IPR009006">
    <property type="entry name" value="Ala_racemase/Decarboxylase_C"/>
</dbReference>
<comment type="cofactor">
    <cofactor evidence="2 5 6">
        <name>pyridoxal 5'-phosphate</name>
        <dbReference type="ChEBI" id="CHEBI:597326"/>
    </cofactor>
</comment>
<dbReference type="PROSITE" id="PS00395">
    <property type="entry name" value="ALANINE_RACEMASE"/>
    <property type="match status" value="1"/>
</dbReference>
<accession>A0A451D9D7</accession>
<protein>
    <recommendedName>
        <fullName evidence="5">Alanine racemase</fullName>
        <ecNumber evidence="5">5.1.1.1</ecNumber>
    </recommendedName>
</protein>
<dbReference type="InterPro" id="IPR029066">
    <property type="entry name" value="PLP-binding_barrel"/>
</dbReference>
<dbReference type="OrthoDB" id="9813814at2"/>
<dbReference type="CDD" id="cd06827">
    <property type="entry name" value="PLPDE_III_AR_proteobact"/>
    <property type="match status" value="1"/>
</dbReference>
<evidence type="ECO:0000256" key="1">
    <source>
        <dbReference type="ARBA" id="ARBA00000316"/>
    </source>
</evidence>
<dbReference type="PRINTS" id="PR00992">
    <property type="entry name" value="ALARACEMASE"/>
</dbReference>
<comment type="function">
    <text evidence="5">Catalyzes the interconversion of L-alanine and D-alanine. May also act on other amino acids.</text>
</comment>
<evidence type="ECO:0000256" key="4">
    <source>
        <dbReference type="ARBA" id="ARBA00023235"/>
    </source>
</evidence>
<dbReference type="GO" id="GO:0030632">
    <property type="term" value="P:D-alanine biosynthetic process"/>
    <property type="evidence" value="ECO:0007669"/>
    <property type="project" value="UniProtKB-UniRule"/>
</dbReference>
<dbReference type="EMBL" id="LR217715">
    <property type="protein sequence ID" value="VFP82831.1"/>
    <property type="molecule type" value="Genomic_DNA"/>
</dbReference>
<feature type="modified residue" description="N6-(pyridoxal phosphate)lysine" evidence="5 6">
    <location>
        <position position="35"/>
    </location>
</feature>
<evidence type="ECO:0000256" key="6">
    <source>
        <dbReference type="PIRSR" id="PIRSR600821-50"/>
    </source>
</evidence>
<feature type="active site" description="Proton acceptor; specific for D-alanine" evidence="5">
    <location>
        <position position="35"/>
    </location>
</feature>
<dbReference type="InterPro" id="IPR020622">
    <property type="entry name" value="Ala_racemase_pyridoxalP-BS"/>
</dbReference>
<dbReference type="SMART" id="SM01005">
    <property type="entry name" value="Ala_racemase_C"/>
    <property type="match status" value="1"/>
</dbReference>
<feature type="active site" description="Proton acceptor; specific for L-alanine" evidence="5">
    <location>
        <position position="253"/>
    </location>
</feature>
<dbReference type="UniPathway" id="UPA00042">
    <property type="reaction ID" value="UER00497"/>
</dbReference>
<comment type="catalytic activity">
    <reaction evidence="1 5">
        <text>L-alanine = D-alanine</text>
        <dbReference type="Rhea" id="RHEA:20249"/>
        <dbReference type="ChEBI" id="CHEBI:57416"/>
        <dbReference type="ChEBI" id="CHEBI:57972"/>
        <dbReference type="EC" id="5.1.1.1"/>
    </reaction>
</comment>
<dbReference type="SUPFAM" id="SSF51419">
    <property type="entry name" value="PLP-binding barrel"/>
    <property type="match status" value="1"/>
</dbReference>
<evidence type="ECO:0000256" key="5">
    <source>
        <dbReference type="HAMAP-Rule" id="MF_01201"/>
    </source>
</evidence>
<dbReference type="InterPro" id="IPR001608">
    <property type="entry name" value="Ala_racemase_N"/>
</dbReference>
<dbReference type="SUPFAM" id="SSF50621">
    <property type="entry name" value="Alanine racemase C-terminal domain-like"/>
    <property type="match status" value="1"/>
</dbReference>
<dbReference type="InterPro" id="IPR000821">
    <property type="entry name" value="Ala_racemase"/>
</dbReference>
<dbReference type="AlphaFoldDB" id="A0A451D9D7"/>
<evidence type="ECO:0000313" key="9">
    <source>
        <dbReference type="EMBL" id="VFP82831.1"/>
    </source>
</evidence>
<evidence type="ECO:0000313" key="10">
    <source>
        <dbReference type="Proteomes" id="UP000294368"/>
    </source>
</evidence>
<dbReference type="RefSeq" id="WP_157988262.1">
    <property type="nucleotide sequence ID" value="NZ_LR217715.1"/>
</dbReference>
<dbReference type="PANTHER" id="PTHR30511:SF0">
    <property type="entry name" value="ALANINE RACEMASE, CATABOLIC-RELATED"/>
    <property type="match status" value="1"/>
</dbReference>
<dbReference type="PANTHER" id="PTHR30511">
    <property type="entry name" value="ALANINE RACEMASE"/>
    <property type="match status" value="1"/>
</dbReference>
<evidence type="ECO:0000256" key="2">
    <source>
        <dbReference type="ARBA" id="ARBA00001933"/>
    </source>
</evidence>
<name>A0A451D9D7_9GAMM</name>
<dbReference type="Proteomes" id="UP000294368">
    <property type="component" value="Chromosome"/>
</dbReference>
<dbReference type="Pfam" id="PF01168">
    <property type="entry name" value="Ala_racemase_N"/>
    <property type="match status" value="1"/>
</dbReference>
<dbReference type="GO" id="GO:0030170">
    <property type="term" value="F:pyridoxal phosphate binding"/>
    <property type="evidence" value="ECO:0007669"/>
    <property type="project" value="UniProtKB-UniRule"/>
</dbReference>
<comment type="pathway">
    <text evidence="5">Amino-acid biosynthesis; D-alanine biosynthesis; D-alanine from L-alanine: step 1/1.</text>
</comment>
<dbReference type="NCBIfam" id="TIGR00492">
    <property type="entry name" value="alr"/>
    <property type="match status" value="1"/>
</dbReference>
<sequence length="356" mass="39186">MSRPIMAIINQTALQKNLSIVRNIASRSRLWAVIKANAYGHGIERVWKSLSYADGFALLNIHEALLLREKGFQKPILLLEGFFHPNDLTILHRYHLTTIVHSQWQIEALKKAHLSSPLDVYLKINCGMNRLGFQTKDVRAVWHQLQKSKNVGMVTLMAHFSKAESVQDVTESMTKLAQASKGLNCNISLANSAATLWHPRTHFQWVRPGIILYGVSPGGCLKNISSSGFLPVMTLSSKIIAIQRLVAGSQVGYSHNYRANRTQKIGIIACGYADGYPHHAPTGTPVMVAGSMTHTIGAISMDMMAVDLTTCPQARIGSLVELWGNNVRINDVASMSGTIGYELMCALSSRVPVTIE</sequence>
<keyword evidence="4 5" id="KW-0413">Isomerase</keyword>
<dbReference type="Gene3D" id="2.40.37.10">
    <property type="entry name" value="Lyase, Ornithine Decarboxylase, Chain A, domain 1"/>
    <property type="match status" value="1"/>
</dbReference>
<comment type="similarity">
    <text evidence="5">Belongs to the alanine racemase family.</text>
</comment>
<dbReference type="Pfam" id="PF00842">
    <property type="entry name" value="Ala_racemase_C"/>
    <property type="match status" value="1"/>
</dbReference>
<dbReference type="GO" id="GO:0008784">
    <property type="term" value="F:alanine racemase activity"/>
    <property type="evidence" value="ECO:0007669"/>
    <property type="project" value="UniProtKB-UniRule"/>
</dbReference>
<evidence type="ECO:0000259" key="8">
    <source>
        <dbReference type="SMART" id="SM01005"/>
    </source>
</evidence>